<dbReference type="Proteomes" id="UP000325300">
    <property type="component" value="Unassembled WGS sequence"/>
</dbReference>
<protein>
    <submittedName>
        <fullName evidence="1">dTDP-glucose 4,6-dehydratase</fullName>
    </submittedName>
</protein>
<dbReference type="AlphaFoldDB" id="A0A4U7I5N3"/>
<accession>A0A4U7I5N3</accession>
<dbReference type="EMBL" id="SJLI01000001">
    <property type="protein sequence ID" value="TYK96125.1"/>
    <property type="molecule type" value="Genomic_DNA"/>
</dbReference>
<sequence length="55" mass="6309">MFHEISFIWFLFLTDSLVVIVTKNETISDFGHLAPIKQSSQMKHSSVRTRQGGDQ</sequence>
<name>A0A4U7I5N3_STRPY</name>
<organism evidence="1 2">
    <name type="scientific">Streptococcus pyogenes</name>
    <dbReference type="NCBI Taxonomy" id="1314"/>
    <lineage>
        <taxon>Bacteria</taxon>
        <taxon>Bacillati</taxon>
        <taxon>Bacillota</taxon>
        <taxon>Bacilli</taxon>
        <taxon>Lactobacillales</taxon>
        <taxon>Streptococcaceae</taxon>
        <taxon>Streptococcus</taxon>
    </lineage>
</organism>
<gene>
    <name evidence="1" type="ORF">E0F67_03540</name>
</gene>
<evidence type="ECO:0000313" key="2">
    <source>
        <dbReference type="Proteomes" id="UP000325300"/>
    </source>
</evidence>
<reference evidence="1 2" key="1">
    <citation type="submission" date="2019-02" db="EMBL/GenBank/DDBJ databases">
        <title>Novel genomic isolates of S. pyogenes and S. dysgalactiae subsp. equisimilis associated to necrotising fasciitis (NSTI).</title>
        <authorList>
            <person name="Barrantes I."/>
        </authorList>
    </citation>
    <scope>NUCLEOTIDE SEQUENCE [LARGE SCALE GENOMIC DNA]</scope>
    <source>
        <strain evidence="1 2">SPY5003</strain>
    </source>
</reference>
<proteinExistence type="predicted"/>
<comment type="caution">
    <text evidence="1">The sequence shown here is derived from an EMBL/GenBank/DDBJ whole genome shotgun (WGS) entry which is preliminary data.</text>
</comment>
<evidence type="ECO:0000313" key="1">
    <source>
        <dbReference type="EMBL" id="TYK96125.1"/>
    </source>
</evidence>